<comment type="catalytic activity">
    <reaction evidence="1">
        <text>a myo-inositol phosphate + H2O = myo-inositol + phosphate</text>
        <dbReference type="Rhea" id="RHEA:24056"/>
        <dbReference type="ChEBI" id="CHEBI:15377"/>
        <dbReference type="ChEBI" id="CHEBI:17268"/>
        <dbReference type="ChEBI" id="CHEBI:43474"/>
        <dbReference type="ChEBI" id="CHEBI:84139"/>
        <dbReference type="EC" id="3.1.3.25"/>
    </reaction>
</comment>
<evidence type="ECO:0000256" key="2">
    <source>
        <dbReference type="ARBA" id="ARBA00013106"/>
    </source>
</evidence>
<name>A0ABT6JZP7_9CYAN</name>
<dbReference type="Gene3D" id="3.40.190.80">
    <property type="match status" value="1"/>
</dbReference>
<dbReference type="PRINTS" id="PR00377">
    <property type="entry name" value="IMPHPHTASES"/>
</dbReference>
<sequence>MKDLLEILAIARQISWGASDILRSYYHGRAKDPNLDVQYKDNEPVTRADLAVSQYILDQLQTALGHEDFAYISEETYKSPLSKKSSQWVWIIDPLDGTRDFIDKTGEYAIHIALVKESRPVLAVVAVPEAEKLYFATKGGGTFVETRHGFVPIQVSSGKRVEDLTVVTSRSHRNEPLDYLLQNLPCKNHKYVGSVGCKIATILEQQADIYVALSGKSAPKDWDIAAPELVLTEAGGQFTHFDGSLLQYNTGDINQWGGLLASNGEHHQELCETAEKLISQFAEKYKSEY</sequence>
<evidence type="ECO:0000256" key="1">
    <source>
        <dbReference type="ARBA" id="ARBA00001033"/>
    </source>
</evidence>
<reference evidence="3 4" key="1">
    <citation type="journal article" date="2023" name="J. Phycol.">
        <title>Chrysosporum ovalisporum is synonymous with the true-branching cyanobacterium Umezakia natans (Nostocales/Aphanizomenonaceae).</title>
        <authorList>
            <person name="McGregor G.B."/>
            <person name="Sendall B.C."/>
            <person name="Niiyama Y."/>
            <person name="Tuji A."/>
            <person name="Willis A."/>
        </authorList>
    </citation>
    <scope>NUCLEOTIDE SEQUENCE [LARGE SCALE GENOMIC DNA]</scope>
    <source>
        <strain evidence="3 4">FSS-43</strain>
    </source>
</reference>
<protein>
    <recommendedName>
        <fullName evidence="2">inositol-phosphate phosphatase</fullName>
        <ecNumber evidence="2">3.1.3.25</ecNumber>
    </recommendedName>
</protein>
<gene>
    <name evidence="3" type="ORF">NWP19_01675</name>
</gene>
<dbReference type="SUPFAM" id="SSF56655">
    <property type="entry name" value="Carbohydrate phosphatase"/>
    <property type="match status" value="1"/>
</dbReference>
<dbReference type="CDD" id="cd01638">
    <property type="entry name" value="CysQ"/>
    <property type="match status" value="1"/>
</dbReference>
<dbReference type="RefSeq" id="WP_280656294.1">
    <property type="nucleotide sequence ID" value="NZ_JANQDO010000013.1"/>
</dbReference>
<dbReference type="InterPro" id="IPR000760">
    <property type="entry name" value="Inositol_monophosphatase-like"/>
</dbReference>
<dbReference type="PANTHER" id="PTHR43028:SF1">
    <property type="entry name" value="AMMONIUM TRANSPORT PROTEIN"/>
    <property type="match status" value="1"/>
</dbReference>
<proteinExistence type="predicted"/>
<dbReference type="PANTHER" id="PTHR43028">
    <property type="entry name" value="3'(2'),5'-BISPHOSPHATE NUCLEOTIDASE 1"/>
    <property type="match status" value="1"/>
</dbReference>
<dbReference type="Gene3D" id="3.30.540.10">
    <property type="entry name" value="Fructose-1,6-Bisphosphatase, subunit A, domain 1"/>
    <property type="match status" value="1"/>
</dbReference>
<dbReference type="EC" id="3.1.3.25" evidence="2"/>
<evidence type="ECO:0000313" key="4">
    <source>
        <dbReference type="Proteomes" id="UP001159371"/>
    </source>
</evidence>
<dbReference type="Proteomes" id="UP001159371">
    <property type="component" value="Unassembled WGS sequence"/>
</dbReference>
<dbReference type="PROSITE" id="PS00630">
    <property type="entry name" value="IMP_2"/>
    <property type="match status" value="1"/>
</dbReference>
<dbReference type="InterPro" id="IPR050725">
    <property type="entry name" value="CysQ/Inositol_MonoPase"/>
</dbReference>
<organism evidence="3 4">
    <name type="scientific">Umezakia ovalisporum FSS-43</name>
    <dbReference type="NCBI Taxonomy" id="2740520"/>
    <lineage>
        <taxon>Bacteria</taxon>
        <taxon>Bacillati</taxon>
        <taxon>Cyanobacteriota</taxon>
        <taxon>Cyanophyceae</taxon>
        <taxon>Nostocales</taxon>
        <taxon>Nodulariaceae</taxon>
        <taxon>Umezakia</taxon>
    </lineage>
</organism>
<keyword evidence="4" id="KW-1185">Reference proteome</keyword>
<dbReference type="Pfam" id="PF00459">
    <property type="entry name" value="Inositol_P"/>
    <property type="match status" value="1"/>
</dbReference>
<dbReference type="EMBL" id="JANQDO010000013">
    <property type="protein sequence ID" value="MDH6055538.1"/>
    <property type="molecule type" value="Genomic_DNA"/>
</dbReference>
<dbReference type="InterPro" id="IPR020550">
    <property type="entry name" value="Inositol_monophosphatase_CS"/>
</dbReference>
<evidence type="ECO:0000313" key="3">
    <source>
        <dbReference type="EMBL" id="MDH6055538.1"/>
    </source>
</evidence>
<comment type="caution">
    <text evidence="3">The sequence shown here is derived from an EMBL/GenBank/DDBJ whole genome shotgun (WGS) entry which is preliminary data.</text>
</comment>
<accession>A0ABT6JZP7</accession>